<evidence type="ECO:0000256" key="2">
    <source>
        <dbReference type="ARBA" id="ARBA00010897"/>
    </source>
</evidence>
<keyword evidence="5 9" id="KW-0436">Ligase</keyword>
<dbReference type="PIRSF" id="PIRSF000484">
    <property type="entry name" value="NAPRT"/>
    <property type="match status" value="1"/>
</dbReference>
<gene>
    <name evidence="13" type="primary">pncB</name>
    <name evidence="13" type="ORF">NCTC11370_00796</name>
</gene>
<dbReference type="InterPro" id="IPR036068">
    <property type="entry name" value="Nicotinate_pribotase-like_C"/>
</dbReference>
<dbReference type="SUPFAM" id="SSF54675">
    <property type="entry name" value="Nicotinate/Quinolinate PRTase N-terminal domain-like"/>
    <property type="match status" value="1"/>
</dbReference>
<evidence type="ECO:0000256" key="7">
    <source>
        <dbReference type="ARBA" id="ARBA00022679"/>
    </source>
</evidence>
<dbReference type="OrthoDB" id="9771406at2"/>
<dbReference type="FunFam" id="3.20.20.70:FF:000076">
    <property type="entry name" value="Nicotinate phosphoribosyltransferase"/>
    <property type="match status" value="1"/>
</dbReference>
<evidence type="ECO:0000256" key="1">
    <source>
        <dbReference type="ARBA" id="ARBA00004952"/>
    </source>
</evidence>
<dbReference type="GO" id="GO:0047280">
    <property type="term" value="F:nicotinamide phosphoribosyltransferase activity"/>
    <property type="evidence" value="ECO:0007669"/>
    <property type="project" value="UniProtKB-ARBA"/>
</dbReference>
<dbReference type="GeneID" id="93292586"/>
<dbReference type="InterPro" id="IPR006405">
    <property type="entry name" value="Nic_PRibTrfase_pncB"/>
</dbReference>
<dbReference type="Pfam" id="PF17956">
    <property type="entry name" value="NAPRTase_C"/>
    <property type="match status" value="1"/>
</dbReference>
<dbReference type="Pfam" id="PF04095">
    <property type="entry name" value="NAPRTase"/>
    <property type="match status" value="1"/>
</dbReference>
<dbReference type="STRING" id="1094715.GCA_000236165_01625"/>
<evidence type="ECO:0000313" key="13">
    <source>
        <dbReference type="EMBL" id="STO20737.1"/>
    </source>
</evidence>
<evidence type="ECO:0000313" key="14">
    <source>
        <dbReference type="Proteomes" id="UP000254554"/>
    </source>
</evidence>
<evidence type="ECO:0000256" key="5">
    <source>
        <dbReference type="ARBA" id="ARBA00022598"/>
    </source>
</evidence>
<reference evidence="13 14" key="1">
    <citation type="submission" date="2018-06" db="EMBL/GenBank/DDBJ databases">
        <authorList>
            <consortium name="Pathogen Informatics"/>
            <person name="Doyle S."/>
        </authorList>
    </citation>
    <scope>NUCLEOTIDE SEQUENCE [LARGE SCALE GENOMIC DNA]</scope>
    <source>
        <strain evidence="13 14">NCTC11370</strain>
    </source>
</reference>
<evidence type="ECO:0000259" key="10">
    <source>
        <dbReference type="Pfam" id="PF04095"/>
    </source>
</evidence>
<dbReference type="GO" id="GO:0034355">
    <property type="term" value="P:NAD+ biosynthetic process via the salvage pathway"/>
    <property type="evidence" value="ECO:0007669"/>
    <property type="project" value="UniProtKB-ARBA"/>
</dbReference>
<dbReference type="Pfam" id="PF17767">
    <property type="entry name" value="NAPRTase_N"/>
    <property type="match status" value="1"/>
</dbReference>
<comment type="function">
    <text evidence="9">Catalyzes the first step in the biosynthesis of NAD from nicotinic acid, the ATP-dependent synthesis of beta-nicotinate D-ribonucleotide from nicotinate and 5-phospho-D-ribose 1-phosphate.</text>
</comment>
<accession>A0A377G7D4</accession>
<feature type="domain" description="Nicotinate/nicotinamide phosphoribosyltransferase" evidence="10">
    <location>
        <begin position="148"/>
        <end position="319"/>
    </location>
</feature>
<evidence type="ECO:0000256" key="3">
    <source>
        <dbReference type="ARBA" id="ARBA00013236"/>
    </source>
</evidence>
<dbReference type="EC" id="6.3.4.21" evidence="3 9"/>
<evidence type="ECO:0000259" key="12">
    <source>
        <dbReference type="Pfam" id="PF17956"/>
    </source>
</evidence>
<dbReference type="InterPro" id="IPR007229">
    <property type="entry name" value="Nic_PRibTrfase-Fam"/>
</dbReference>
<dbReference type="InterPro" id="IPR041619">
    <property type="entry name" value="NAPRTase_C"/>
</dbReference>
<dbReference type="InterPro" id="IPR041525">
    <property type="entry name" value="N/Namide_PRibTrfase"/>
</dbReference>
<dbReference type="EMBL" id="UGGT01000001">
    <property type="protein sequence ID" value="STO20737.1"/>
    <property type="molecule type" value="Genomic_DNA"/>
</dbReference>
<dbReference type="NCBIfam" id="NF006695">
    <property type="entry name" value="PRK09243.1-2"/>
    <property type="match status" value="1"/>
</dbReference>
<evidence type="ECO:0000256" key="9">
    <source>
        <dbReference type="RuleBase" id="RU365100"/>
    </source>
</evidence>
<dbReference type="PANTHER" id="PTHR11098">
    <property type="entry name" value="NICOTINATE PHOSPHORIBOSYLTRANSFERASE"/>
    <property type="match status" value="1"/>
</dbReference>
<evidence type="ECO:0000256" key="8">
    <source>
        <dbReference type="ARBA" id="ARBA00048668"/>
    </source>
</evidence>
<dbReference type="UniPathway" id="UPA00253">
    <property type="reaction ID" value="UER00457"/>
</dbReference>
<comment type="PTM">
    <text evidence="9">Transiently phosphorylated on a His residue during the reaction cycle. Phosphorylation strongly increases the affinity for substrates and increases the rate of nicotinate D-ribonucleotide production. Dephosphorylation regenerates the low-affinity form of the enzyme, leading to product release.</text>
</comment>
<dbReference type="InterPro" id="IPR040727">
    <property type="entry name" value="NAPRTase_N"/>
</dbReference>
<dbReference type="AlphaFoldDB" id="A0A377G7D4"/>
<keyword evidence="14" id="KW-1185">Reference proteome</keyword>
<evidence type="ECO:0000256" key="6">
    <source>
        <dbReference type="ARBA" id="ARBA00022642"/>
    </source>
</evidence>
<evidence type="ECO:0000256" key="4">
    <source>
        <dbReference type="ARBA" id="ARBA00022553"/>
    </source>
</evidence>
<sequence>MFDFTGSYTDQYQLTMAQVYFLKGHTNTAVFDYFFRKLPFNSGYAVFAGLSDLLDILENYHFNDRDLHFLQDKGMHPEFLNYLKNFRFKGTVYAHMEGDIVFPTSPIVTIEANIIEAQLIETILLNLLNFQTLIATKASRIRHVSGDCKLVDFGLRRAQGPGGYYASRAAIVGGFDATSNVCAGRDYNIPISGTMAHSFIQSYDSELDAFRDFAEIWPDNCTLLVDTYSTLESGVPNAICIGKEMEQRGHRLQAIRLDSGDLAELAKKSRQMLNDAGLHYVQIVASNQLDEERIQTLREQKAPIDIFGVGTNLVIGAPDAALDGVYKLAFANEKPRLKLSESTTKITLPYKKQVFRLVQQERFLGMDVVGLIDETHLDRVYAPFEMEQLISHDHYQFEPLLHKMMEHGKRLMPAKSLQEIAQYSKARLSQLPEGYKRHNKPETYQVGLSDHLKIKRNELIKKYKK</sequence>
<feature type="domain" description="Nicotinate phosphoribosyltransferase N-terminal" evidence="11">
    <location>
        <begin position="9"/>
        <end position="129"/>
    </location>
</feature>
<dbReference type="NCBIfam" id="TIGR01513">
    <property type="entry name" value="NAPRTase_put"/>
    <property type="match status" value="1"/>
</dbReference>
<dbReference type="GO" id="GO:0004516">
    <property type="term" value="F:nicotinate phosphoribosyltransferase activity"/>
    <property type="evidence" value="ECO:0007669"/>
    <property type="project" value="UniProtKB-UniRule"/>
</dbReference>
<dbReference type="SUPFAM" id="SSF51690">
    <property type="entry name" value="Nicotinate/Quinolinate PRTase C-terminal domain-like"/>
    <property type="match status" value="1"/>
</dbReference>
<comment type="similarity">
    <text evidence="2 9">Belongs to the NAPRTase family.</text>
</comment>
<dbReference type="RefSeq" id="WP_010653035.1">
    <property type="nucleotide sequence ID" value="NZ_JAPHOO010000001.1"/>
</dbReference>
<dbReference type="Proteomes" id="UP000254554">
    <property type="component" value="Unassembled WGS sequence"/>
</dbReference>
<dbReference type="InterPro" id="IPR013785">
    <property type="entry name" value="Aldolase_TIM"/>
</dbReference>
<dbReference type="NCBIfam" id="NF009131">
    <property type="entry name" value="PRK12484.1"/>
    <property type="match status" value="1"/>
</dbReference>
<protein>
    <recommendedName>
        <fullName evidence="3 9">Nicotinate phosphoribosyltransferase</fullName>
        <ecNumber evidence="3 9">6.3.4.21</ecNumber>
    </recommendedName>
</protein>
<dbReference type="Gene3D" id="3.20.140.10">
    <property type="entry name" value="nicotinate phosphoribosyltransferase"/>
    <property type="match status" value="1"/>
</dbReference>
<comment type="pathway">
    <text evidence="1 9">Cofactor biosynthesis; NAD(+) biosynthesis; nicotinate D-ribonucleotide from nicotinate: step 1/1.</text>
</comment>
<dbReference type="Gene3D" id="3.20.20.70">
    <property type="entry name" value="Aldolase class I"/>
    <property type="match status" value="1"/>
</dbReference>
<dbReference type="PANTHER" id="PTHR11098:SF1">
    <property type="entry name" value="NICOTINATE PHOSPHORIBOSYLTRANSFERASE"/>
    <property type="match status" value="1"/>
</dbReference>
<organism evidence="13 14">
    <name type="scientific">Fluoribacter dumoffii</name>
    <dbReference type="NCBI Taxonomy" id="463"/>
    <lineage>
        <taxon>Bacteria</taxon>
        <taxon>Pseudomonadati</taxon>
        <taxon>Pseudomonadota</taxon>
        <taxon>Gammaproteobacteria</taxon>
        <taxon>Legionellales</taxon>
        <taxon>Legionellaceae</taxon>
        <taxon>Fluoribacter</taxon>
    </lineage>
</organism>
<evidence type="ECO:0000259" key="11">
    <source>
        <dbReference type="Pfam" id="PF17767"/>
    </source>
</evidence>
<keyword evidence="7 9" id="KW-0808">Transferase</keyword>
<keyword evidence="4" id="KW-0597">Phosphoprotein</keyword>
<dbReference type="GO" id="GO:0005829">
    <property type="term" value="C:cytosol"/>
    <property type="evidence" value="ECO:0007669"/>
    <property type="project" value="TreeGrafter"/>
</dbReference>
<keyword evidence="13" id="KW-0328">Glycosyltransferase</keyword>
<proteinExistence type="inferred from homology"/>
<keyword evidence="6 9" id="KW-0662">Pyridine nucleotide biosynthesis</keyword>
<feature type="domain" description="Nicotinate phosphoribosyltransferase C-terminal" evidence="12">
    <location>
        <begin position="351"/>
        <end position="452"/>
    </location>
</feature>
<dbReference type="CDD" id="cd01570">
    <property type="entry name" value="NAPRTase_A"/>
    <property type="match status" value="1"/>
</dbReference>
<comment type="catalytic activity">
    <reaction evidence="8 9">
        <text>5-phospho-alpha-D-ribose 1-diphosphate + nicotinate + ATP + H2O = nicotinate beta-D-ribonucleotide + ADP + phosphate + diphosphate</text>
        <dbReference type="Rhea" id="RHEA:36163"/>
        <dbReference type="ChEBI" id="CHEBI:15377"/>
        <dbReference type="ChEBI" id="CHEBI:30616"/>
        <dbReference type="ChEBI" id="CHEBI:32544"/>
        <dbReference type="ChEBI" id="CHEBI:33019"/>
        <dbReference type="ChEBI" id="CHEBI:43474"/>
        <dbReference type="ChEBI" id="CHEBI:57502"/>
        <dbReference type="ChEBI" id="CHEBI:58017"/>
        <dbReference type="ChEBI" id="CHEBI:456216"/>
        <dbReference type="EC" id="6.3.4.21"/>
    </reaction>
</comment>
<name>A0A377G7D4_9GAMM</name>